<keyword evidence="2" id="KW-1185">Reference proteome</keyword>
<sequence>MDLHRGTARPPRNIVDFGAFVTLFPHLVAGPILRFHLLADQFRERTHTAEKFALGAQRVMIGLSMKVLLADPLAPLVEAAYTAQRPSAADAWLGSVAYRKGCGRKAQGFNTGMDSPRLPQGRPC</sequence>
<dbReference type="Proteomes" id="UP000197208">
    <property type="component" value="Unassembled WGS sequence"/>
</dbReference>
<evidence type="ECO:0000313" key="2">
    <source>
        <dbReference type="Proteomes" id="UP000197208"/>
    </source>
</evidence>
<dbReference type="AlphaFoldDB" id="A0A246BSF5"/>
<gene>
    <name evidence="1" type="ORF">CBQ26_01715</name>
</gene>
<accession>A0A246BSF5</accession>
<name>A0A246BSF5_9DEIO</name>
<comment type="caution">
    <text evidence="1">The sequence shown here is derived from an EMBL/GenBank/DDBJ whole genome shotgun (WGS) entry which is preliminary data.</text>
</comment>
<reference evidence="1 2" key="1">
    <citation type="submission" date="2017-05" db="EMBL/GenBank/DDBJ databases">
        <title>De novo genome assembly of Deniococcus indicus strain DR1.</title>
        <authorList>
            <person name="Chauhan D."/>
            <person name="Yennamalli R.M."/>
            <person name="Priyadarshini R."/>
        </authorList>
    </citation>
    <scope>NUCLEOTIDE SEQUENCE [LARGE SCALE GENOMIC DNA]</scope>
    <source>
        <strain evidence="1 2">DR1</strain>
    </source>
</reference>
<protein>
    <submittedName>
        <fullName evidence="1">Uncharacterized protein</fullName>
    </submittedName>
</protein>
<proteinExistence type="predicted"/>
<organism evidence="1 2">
    <name type="scientific">Deinococcus indicus</name>
    <dbReference type="NCBI Taxonomy" id="223556"/>
    <lineage>
        <taxon>Bacteria</taxon>
        <taxon>Thermotogati</taxon>
        <taxon>Deinococcota</taxon>
        <taxon>Deinococci</taxon>
        <taxon>Deinococcales</taxon>
        <taxon>Deinococcaceae</taxon>
        <taxon>Deinococcus</taxon>
    </lineage>
</organism>
<dbReference type="EMBL" id="NHMK01000006">
    <property type="protein sequence ID" value="OWL98609.1"/>
    <property type="molecule type" value="Genomic_DNA"/>
</dbReference>
<evidence type="ECO:0000313" key="1">
    <source>
        <dbReference type="EMBL" id="OWL98609.1"/>
    </source>
</evidence>